<accession>A0A4R4FDN5</accession>
<reference evidence="2 3" key="1">
    <citation type="journal article" date="2016" name="Nat. Microbiol.">
        <title>The Mouse Intestinal Bacterial Collection (miBC) provides host-specific insight into cultured diversity and functional potential of the gut microbiota.</title>
        <authorList>
            <person name="Lagkouvardos I."/>
            <person name="Pukall R."/>
            <person name="Abt B."/>
            <person name="Foesel B.U."/>
            <person name="Meier-Kolthoff J.P."/>
            <person name="Kumar N."/>
            <person name="Bresciani A."/>
            <person name="Martinez I."/>
            <person name="Just S."/>
            <person name="Ziegler C."/>
            <person name="Brugiroux S."/>
            <person name="Garzetti D."/>
            <person name="Wenning M."/>
            <person name="Bui T.P."/>
            <person name="Wang J."/>
            <person name="Hugenholtz F."/>
            <person name="Plugge C.M."/>
            <person name="Peterson D.A."/>
            <person name="Hornef M.W."/>
            <person name="Baines J.F."/>
            <person name="Smidt H."/>
            <person name="Walter J."/>
            <person name="Kristiansen K."/>
            <person name="Nielsen H.B."/>
            <person name="Haller D."/>
            <person name="Overmann J."/>
            <person name="Stecher B."/>
            <person name="Clavel T."/>
        </authorList>
    </citation>
    <scope>NUCLEOTIDE SEQUENCE [LARGE SCALE GENOMIC DNA]</scope>
    <source>
        <strain evidence="2 3">DSM 28560</strain>
    </source>
</reference>
<protein>
    <submittedName>
        <fullName evidence="2">Collagen-like protein</fullName>
    </submittedName>
</protein>
<organism evidence="2 3">
    <name type="scientific">Extibacter muris</name>
    <dbReference type="NCBI Taxonomy" id="1796622"/>
    <lineage>
        <taxon>Bacteria</taxon>
        <taxon>Bacillati</taxon>
        <taxon>Bacillota</taxon>
        <taxon>Clostridia</taxon>
        <taxon>Lachnospirales</taxon>
        <taxon>Lachnospiraceae</taxon>
        <taxon>Extibacter</taxon>
    </lineage>
</organism>
<dbReference type="Gene3D" id="1.20.5.320">
    <property type="entry name" value="6-Phosphogluconate Dehydrogenase, domain 3"/>
    <property type="match status" value="1"/>
</dbReference>
<evidence type="ECO:0000313" key="2">
    <source>
        <dbReference type="EMBL" id="TDA21732.1"/>
    </source>
</evidence>
<dbReference type="Proteomes" id="UP000295710">
    <property type="component" value="Unassembled WGS sequence"/>
</dbReference>
<sequence length="97" mass="10548">MVVHKRVFLPVLRGWPGPQCLTGPQGLQGIKGPKGEKGEQGPAGPVNIANNLETTVEGYALDARQGKILNSKLRFETKSIGSYEIAIKGQALFYHLY</sequence>
<dbReference type="EMBL" id="SMMX01000007">
    <property type="protein sequence ID" value="TDA21732.1"/>
    <property type="molecule type" value="Genomic_DNA"/>
</dbReference>
<evidence type="ECO:0000256" key="1">
    <source>
        <dbReference type="SAM" id="MobiDB-lite"/>
    </source>
</evidence>
<name>A0A4R4FDN5_9FIRM</name>
<proteinExistence type="predicted"/>
<evidence type="ECO:0000313" key="3">
    <source>
        <dbReference type="Proteomes" id="UP000295710"/>
    </source>
</evidence>
<keyword evidence="2" id="KW-0176">Collagen</keyword>
<comment type="caution">
    <text evidence="2">The sequence shown here is derived from an EMBL/GenBank/DDBJ whole genome shotgun (WGS) entry which is preliminary data.</text>
</comment>
<gene>
    <name evidence="2" type="ORF">E1963_10420</name>
</gene>
<feature type="region of interest" description="Disordered" evidence="1">
    <location>
        <begin position="23"/>
        <end position="46"/>
    </location>
</feature>
<dbReference type="AlphaFoldDB" id="A0A4R4FDN5"/>
<keyword evidence="3" id="KW-1185">Reference proteome</keyword>